<dbReference type="PROSITE" id="PS00197">
    <property type="entry name" value="2FE2S_FER_1"/>
    <property type="match status" value="1"/>
</dbReference>
<evidence type="ECO:0000256" key="3">
    <source>
        <dbReference type="ARBA" id="ARBA00022714"/>
    </source>
</evidence>
<feature type="domain" description="FAD-binding FR-type" evidence="10">
    <location>
        <begin position="19"/>
        <end position="122"/>
    </location>
</feature>
<evidence type="ECO:0000256" key="1">
    <source>
        <dbReference type="ARBA" id="ARBA00001974"/>
    </source>
</evidence>
<dbReference type="InterPro" id="IPR017927">
    <property type="entry name" value="FAD-bd_FR_type"/>
</dbReference>
<evidence type="ECO:0000256" key="7">
    <source>
        <dbReference type="ARBA" id="ARBA00023004"/>
    </source>
</evidence>
<dbReference type="InterPro" id="IPR001709">
    <property type="entry name" value="Flavoprot_Pyr_Nucl_cyt_Rdtase"/>
</dbReference>
<dbReference type="CDD" id="cd00207">
    <property type="entry name" value="fer2"/>
    <property type="match status" value="1"/>
</dbReference>
<keyword evidence="6" id="KW-0560">Oxidoreductase</keyword>
<comment type="caution">
    <text evidence="11">The sequence shown here is derived from an EMBL/GenBank/DDBJ whole genome shotgun (WGS) entry which is preliminary data.</text>
</comment>
<gene>
    <name evidence="11" type="ORF">A8926_4829</name>
</gene>
<dbReference type="PRINTS" id="PR00371">
    <property type="entry name" value="FPNCR"/>
</dbReference>
<evidence type="ECO:0000256" key="2">
    <source>
        <dbReference type="ARBA" id="ARBA00022630"/>
    </source>
</evidence>
<dbReference type="PRINTS" id="PR00406">
    <property type="entry name" value="CYTB5RDTASE"/>
</dbReference>
<dbReference type="PROSITE" id="PS51384">
    <property type="entry name" value="FAD_FR"/>
    <property type="match status" value="1"/>
</dbReference>
<dbReference type="InterPro" id="IPR001433">
    <property type="entry name" value="OxRdtase_FAD/NAD-bd"/>
</dbReference>
<dbReference type="SUPFAM" id="SSF63380">
    <property type="entry name" value="Riboflavin synthase domain-like"/>
    <property type="match status" value="1"/>
</dbReference>
<dbReference type="STRING" id="994479.GCA_000194155_01605"/>
<dbReference type="Pfam" id="PF00175">
    <property type="entry name" value="NAD_binding_1"/>
    <property type="match status" value="1"/>
</dbReference>
<keyword evidence="12" id="KW-1185">Reference proteome</keyword>
<dbReference type="Gene3D" id="3.10.20.30">
    <property type="match status" value="1"/>
</dbReference>
<organism evidence="11 12">
    <name type="scientific">Saccharopolyspora spinosa</name>
    <dbReference type="NCBI Taxonomy" id="60894"/>
    <lineage>
        <taxon>Bacteria</taxon>
        <taxon>Bacillati</taxon>
        <taxon>Actinomycetota</taxon>
        <taxon>Actinomycetes</taxon>
        <taxon>Pseudonocardiales</taxon>
        <taxon>Pseudonocardiaceae</taxon>
        <taxon>Saccharopolyspora</taxon>
    </lineage>
</organism>
<dbReference type="InterPro" id="IPR006058">
    <property type="entry name" value="2Fe2S_fd_BS"/>
</dbReference>
<evidence type="ECO:0000256" key="4">
    <source>
        <dbReference type="ARBA" id="ARBA00022723"/>
    </source>
</evidence>
<accession>A0A2N3Y240</accession>
<dbReference type="AlphaFoldDB" id="A0A2N3Y240"/>
<protein>
    <submittedName>
        <fullName evidence="11">Ferredoxin-NADP reductase</fullName>
    </submittedName>
</protein>
<dbReference type="Pfam" id="PF00111">
    <property type="entry name" value="Fer2"/>
    <property type="match status" value="1"/>
</dbReference>
<dbReference type="InterPro" id="IPR039261">
    <property type="entry name" value="FNR_nucleotide-bd"/>
</dbReference>
<evidence type="ECO:0000259" key="10">
    <source>
        <dbReference type="PROSITE" id="PS51384"/>
    </source>
</evidence>
<feature type="domain" description="2Fe-2S ferredoxin-type" evidence="9">
    <location>
        <begin position="273"/>
        <end position="357"/>
    </location>
</feature>
<evidence type="ECO:0000256" key="6">
    <source>
        <dbReference type="ARBA" id="ARBA00023002"/>
    </source>
</evidence>
<dbReference type="PANTHER" id="PTHR47354">
    <property type="entry name" value="NADH OXIDOREDUCTASE HCR"/>
    <property type="match status" value="1"/>
</dbReference>
<evidence type="ECO:0000313" key="12">
    <source>
        <dbReference type="Proteomes" id="UP000233786"/>
    </source>
</evidence>
<dbReference type="CDD" id="cd06215">
    <property type="entry name" value="FNR_iron_sulfur_binding_1"/>
    <property type="match status" value="1"/>
</dbReference>
<dbReference type="Gene3D" id="3.40.50.80">
    <property type="entry name" value="Nucleotide-binding domain of ferredoxin-NADP reductase (FNR) module"/>
    <property type="match status" value="1"/>
</dbReference>
<proteinExistence type="predicted"/>
<comment type="cofactor">
    <cofactor evidence="1">
        <name>FAD</name>
        <dbReference type="ChEBI" id="CHEBI:57692"/>
    </cofactor>
</comment>
<evidence type="ECO:0000256" key="5">
    <source>
        <dbReference type="ARBA" id="ARBA00022827"/>
    </source>
</evidence>
<evidence type="ECO:0000313" key="11">
    <source>
        <dbReference type="EMBL" id="PKW16921.1"/>
    </source>
</evidence>
<dbReference type="OrthoDB" id="9801223at2"/>
<dbReference type="RefSeq" id="WP_010693459.1">
    <property type="nucleotide sequence ID" value="NZ_CP061007.1"/>
</dbReference>
<name>A0A2N3Y240_SACSN</name>
<dbReference type="Proteomes" id="UP000233786">
    <property type="component" value="Unassembled WGS sequence"/>
</dbReference>
<evidence type="ECO:0000259" key="9">
    <source>
        <dbReference type="PROSITE" id="PS51085"/>
    </source>
</evidence>
<keyword evidence="3" id="KW-0001">2Fe-2S</keyword>
<dbReference type="EMBL" id="PJNB01000001">
    <property type="protein sequence ID" value="PKW16921.1"/>
    <property type="molecule type" value="Genomic_DNA"/>
</dbReference>
<dbReference type="InterPro" id="IPR050415">
    <property type="entry name" value="MRET"/>
</dbReference>
<dbReference type="GO" id="GO:0051537">
    <property type="term" value="F:2 iron, 2 sulfur cluster binding"/>
    <property type="evidence" value="ECO:0007669"/>
    <property type="project" value="UniProtKB-KW"/>
</dbReference>
<keyword evidence="8" id="KW-0411">Iron-sulfur</keyword>
<dbReference type="GO" id="GO:0046872">
    <property type="term" value="F:metal ion binding"/>
    <property type="evidence" value="ECO:0007669"/>
    <property type="project" value="UniProtKB-KW"/>
</dbReference>
<dbReference type="SUPFAM" id="SSF54292">
    <property type="entry name" value="2Fe-2S ferredoxin-like"/>
    <property type="match status" value="1"/>
</dbReference>
<dbReference type="InterPro" id="IPR001041">
    <property type="entry name" value="2Fe-2S_ferredoxin-type"/>
</dbReference>
<dbReference type="SUPFAM" id="SSF52343">
    <property type="entry name" value="Ferredoxin reductase-like, C-terminal NADP-linked domain"/>
    <property type="match status" value="1"/>
</dbReference>
<keyword evidence="4" id="KW-0479">Metal-binding</keyword>
<dbReference type="Pfam" id="PF00970">
    <property type="entry name" value="FAD_binding_6"/>
    <property type="match status" value="1"/>
</dbReference>
<reference evidence="11" key="1">
    <citation type="submission" date="2017-12" db="EMBL/GenBank/DDBJ databases">
        <title>Sequencing the genomes of 1000 Actinobacteria strains.</title>
        <authorList>
            <person name="Klenk H.-P."/>
        </authorList>
    </citation>
    <scope>NUCLEOTIDE SEQUENCE [LARGE SCALE GENOMIC DNA]</scope>
    <source>
        <strain evidence="11">DSM 44228</strain>
    </source>
</reference>
<dbReference type="InterPro" id="IPR012675">
    <property type="entry name" value="Beta-grasp_dom_sf"/>
</dbReference>
<sequence length="357" mass="38920">MNGAATFRSLFGRRDWDGAADQQLLCKQVQQITSDVRTFVLEPVEPRLFRHDPGQHLVVTVEIDGREVERCYTISSPPTRPHLVAITVKRVPGGPVSNWLHDRLTPGAVLRARGPLGEFSMVHHPADKYLFLSGGSGVTPLMSMTRTLHDLASPADVVFVHSARTPDDIVFRQELALLAATSEGIRVSHICEADGPTERWDGHRGRLTTDVLRQIAPDFLDREAFVCGPAGYMKAVRLMLAEAGFFMDHYHQESFTITPPEPVRAVSSVDESFSVELARSGLTIECAAGTSVLDAAARSGISLPSSCGQGMCGTCKATLLKGSVDMQHNGGIRPRDRAEQKILLCCSKPLEDLVIDA</sequence>
<dbReference type="InterPro" id="IPR036010">
    <property type="entry name" value="2Fe-2S_ferredoxin-like_sf"/>
</dbReference>
<dbReference type="PANTHER" id="PTHR47354:SF6">
    <property type="entry name" value="NADH OXIDOREDUCTASE HCR"/>
    <property type="match status" value="1"/>
</dbReference>
<keyword evidence="7" id="KW-0408">Iron</keyword>
<keyword evidence="2" id="KW-0285">Flavoprotein</keyword>
<dbReference type="GO" id="GO:0016491">
    <property type="term" value="F:oxidoreductase activity"/>
    <property type="evidence" value="ECO:0007669"/>
    <property type="project" value="UniProtKB-KW"/>
</dbReference>
<evidence type="ECO:0000256" key="8">
    <source>
        <dbReference type="ARBA" id="ARBA00023014"/>
    </source>
</evidence>
<dbReference type="InterPro" id="IPR008333">
    <property type="entry name" value="Cbr1-like_FAD-bd_dom"/>
</dbReference>
<dbReference type="Gene3D" id="2.40.30.10">
    <property type="entry name" value="Translation factors"/>
    <property type="match status" value="1"/>
</dbReference>
<dbReference type="InterPro" id="IPR017938">
    <property type="entry name" value="Riboflavin_synthase-like_b-brl"/>
</dbReference>
<keyword evidence="5" id="KW-0274">FAD</keyword>
<dbReference type="PROSITE" id="PS51085">
    <property type="entry name" value="2FE2S_FER_2"/>
    <property type="match status" value="1"/>
</dbReference>